<dbReference type="EMBL" id="AWVF01000031">
    <property type="protein sequence ID" value="ERJ97302.1"/>
    <property type="molecule type" value="Genomic_DNA"/>
</dbReference>
<comment type="caution">
    <text evidence="1">The sequence shown here is derived from an EMBL/GenBank/DDBJ whole genome shotgun (WGS) entry which is preliminary data.</text>
</comment>
<dbReference type="RefSeq" id="WP_021681979.1">
    <property type="nucleotide sequence ID" value="NZ_KI260389.1"/>
</dbReference>
<keyword evidence="2" id="KW-1185">Reference proteome</keyword>
<proteinExistence type="predicted"/>
<evidence type="ECO:0000313" key="2">
    <source>
        <dbReference type="Proteomes" id="UP000016662"/>
    </source>
</evidence>
<evidence type="ECO:0000313" key="1">
    <source>
        <dbReference type="EMBL" id="ERJ97302.1"/>
    </source>
</evidence>
<name>U2KYC9_9FIRM</name>
<gene>
    <name evidence="1" type="ORF">RUMCAL_00374</name>
</gene>
<reference evidence="1 2" key="1">
    <citation type="submission" date="2013-07" db="EMBL/GenBank/DDBJ databases">
        <authorList>
            <person name="Weinstock G."/>
            <person name="Sodergren E."/>
            <person name="Wylie T."/>
            <person name="Fulton L."/>
            <person name="Fulton R."/>
            <person name="Fronick C."/>
            <person name="O'Laughlin M."/>
            <person name="Godfrey J."/>
            <person name="Miner T."/>
            <person name="Herter B."/>
            <person name="Appelbaum E."/>
            <person name="Cordes M."/>
            <person name="Lek S."/>
            <person name="Wollam A."/>
            <person name="Pepin K.H."/>
            <person name="Palsikar V.B."/>
            <person name="Mitreva M."/>
            <person name="Wilson R.K."/>
        </authorList>
    </citation>
    <scope>NUCLEOTIDE SEQUENCE [LARGE SCALE GENOMIC DNA]</scope>
    <source>
        <strain evidence="1 2">ATCC 27760</strain>
    </source>
</reference>
<dbReference type="STRING" id="411473.RUMCAL_00374"/>
<dbReference type="HOGENOM" id="CLU_2221290_0_0_9"/>
<protein>
    <submittedName>
        <fullName evidence="1">Uncharacterized protein</fullName>
    </submittedName>
</protein>
<dbReference type="Proteomes" id="UP000016662">
    <property type="component" value="Unassembled WGS sequence"/>
</dbReference>
<organism evidence="1 2">
    <name type="scientific">Ruminococcus callidus ATCC 27760</name>
    <dbReference type="NCBI Taxonomy" id="411473"/>
    <lineage>
        <taxon>Bacteria</taxon>
        <taxon>Bacillati</taxon>
        <taxon>Bacillota</taxon>
        <taxon>Clostridia</taxon>
        <taxon>Eubacteriales</taxon>
        <taxon>Oscillospiraceae</taxon>
        <taxon>Ruminococcus</taxon>
    </lineage>
</organism>
<dbReference type="AlphaFoldDB" id="U2KYC9"/>
<accession>U2KYC9</accession>
<sequence>MTDKSLPLVEDIDFHYLLGLLPPLENIPEFAWLPELFSIIGAESLITLSKYAGGEIIKIPTIAQLSNSILALQYFYDCYISNRIQESEIPDSIHSTVAKIKEVYDA</sequence>